<protein>
    <submittedName>
        <fullName evidence="4">Response regulator</fullName>
    </submittedName>
</protein>
<dbReference type="PROSITE" id="PS50110">
    <property type="entry name" value="RESPONSE_REGULATORY"/>
    <property type="match status" value="1"/>
</dbReference>
<sequence length="127" mass="13789">MRDSGIASPPLILLVEDEPGLAKLMTFLLEDEGFEVIVATNGREGLKLLAQQPPELIITDYMMPEMNGAEMIRSIRADAAYDAIPILLMSAALPPDLVRQSLADRFLAKGANLDAILEAVNELLEPS</sequence>
<dbReference type="AlphaFoldDB" id="A0A5R9Q9L8"/>
<dbReference type="PANTHER" id="PTHR44591:SF3">
    <property type="entry name" value="RESPONSE REGULATORY DOMAIN-CONTAINING PROTEIN"/>
    <property type="match status" value="1"/>
</dbReference>
<keyword evidence="5" id="KW-1185">Reference proteome</keyword>
<accession>A0A5R9Q9L8</accession>
<dbReference type="Pfam" id="PF00072">
    <property type="entry name" value="Response_reg"/>
    <property type="match status" value="1"/>
</dbReference>
<dbReference type="SUPFAM" id="SSF52172">
    <property type="entry name" value="CheY-like"/>
    <property type="match status" value="1"/>
</dbReference>
<evidence type="ECO:0000256" key="2">
    <source>
        <dbReference type="PROSITE-ProRule" id="PRU00169"/>
    </source>
</evidence>
<dbReference type="PANTHER" id="PTHR44591">
    <property type="entry name" value="STRESS RESPONSE REGULATOR PROTEIN 1"/>
    <property type="match status" value="1"/>
</dbReference>
<dbReference type="OrthoDB" id="9800897at2"/>
<dbReference type="Proteomes" id="UP000306753">
    <property type="component" value="Unassembled WGS sequence"/>
</dbReference>
<evidence type="ECO:0000256" key="1">
    <source>
        <dbReference type="ARBA" id="ARBA00022553"/>
    </source>
</evidence>
<organism evidence="4 5">
    <name type="scientific">Stutzerimonas nosocomialis</name>
    <dbReference type="NCBI Taxonomy" id="1056496"/>
    <lineage>
        <taxon>Bacteria</taxon>
        <taxon>Pseudomonadati</taxon>
        <taxon>Pseudomonadota</taxon>
        <taxon>Gammaproteobacteria</taxon>
        <taxon>Pseudomonadales</taxon>
        <taxon>Pseudomonadaceae</taxon>
        <taxon>Stutzerimonas</taxon>
    </lineage>
</organism>
<dbReference type="InterPro" id="IPR011006">
    <property type="entry name" value="CheY-like_superfamily"/>
</dbReference>
<evidence type="ECO:0000313" key="4">
    <source>
        <dbReference type="EMBL" id="TLX61385.1"/>
    </source>
</evidence>
<proteinExistence type="predicted"/>
<dbReference type="EMBL" id="QLAG01000049">
    <property type="protein sequence ID" value="TLX61385.1"/>
    <property type="molecule type" value="Genomic_DNA"/>
</dbReference>
<dbReference type="GO" id="GO:0000160">
    <property type="term" value="P:phosphorelay signal transduction system"/>
    <property type="evidence" value="ECO:0007669"/>
    <property type="project" value="InterPro"/>
</dbReference>
<name>A0A5R9Q9L8_9GAMM</name>
<dbReference type="Gene3D" id="3.40.50.2300">
    <property type="match status" value="1"/>
</dbReference>
<feature type="domain" description="Response regulatory" evidence="3">
    <location>
        <begin position="11"/>
        <end position="124"/>
    </location>
</feature>
<keyword evidence="1 2" id="KW-0597">Phosphoprotein</keyword>
<evidence type="ECO:0000259" key="3">
    <source>
        <dbReference type="PROSITE" id="PS50110"/>
    </source>
</evidence>
<dbReference type="SMART" id="SM00448">
    <property type="entry name" value="REC"/>
    <property type="match status" value="1"/>
</dbReference>
<dbReference type="RefSeq" id="WP_138409870.1">
    <property type="nucleotide sequence ID" value="NZ_QLAE01000037.1"/>
</dbReference>
<feature type="modified residue" description="4-aspartylphosphate" evidence="2">
    <location>
        <position position="60"/>
    </location>
</feature>
<dbReference type="InterPro" id="IPR001789">
    <property type="entry name" value="Sig_transdc_resp-reg_receiver"/>
</dbReference>
<reference evidence="4 5" key="1">
    <citation type="journal article" date="2017" name="Eur. J. Clin. Microbiol. Infect. Dis.">
        <title>Uncommonly isolated clinical Pseudomonas: identification and phylogenetic assignation.</title>
        <authorList>
            <person name="Mulet M."/>
            <person name="Gomila M."/>
            <person name="Ramirez A."/>
            <person name="Cardew S."/>
            <person name="Moore E.R."/>
            <person name="Lalucat J."/>
            <person name="Garcia-Valdes E."/>
        </authorList>
    </citation>
    <scope>NUCLEOTIDE SEQUENCE [LARGE SCALE GENOMIC DNA]</scope>
    <source>
        <strain evidence="4 5">SD129</strain>
    </source>
</reference>
<comment type="caution">
    <text evidence="4">The sequence shown here is derived from an EMBL/GenBank/DDBJ whole genome shotgun (WGS) entry which is preliminary data.</text>
</comment>
<gene>
    <name evidence="4" type="ORF">DN820_21670</name>
</gene>
<evidence type="ECO:0000313" key="5">
    <source>
        <dbReference type="Proteomes" id="UP000306753"/>
    </source>
</evidence>
<dbReference type="InterPro" id="IPR050595">
    <property type="entry name" value="Bact_response_regulator"/>
</dbReference>